<dbReference type="Pfam" id="PF16363">
    <property type="entry name" value="GDP_Man_Dehyd"/>
    <property type="match status" value="1"/>
</dbReference>
<organism evidence="2">
    <name type="scientific">marine sediment metagenome</name>
    <dbReference type="NCBI Taxonomy" id="412755"/>
    <lineage>
        <taxon>unclassified sequences</taxon>
        <taxon>metagenomes</taxon>
        <taxon>ecological metagenomes</taxon>
    </lineage>
</organism>
<protein>
    <recommendedName>
        <fullName evidence="1">NAD(P)-binding domain-containing protein</fullName>
    </recommendedName>
</protein>
<proteinExistence type="predicted"/>
<reference evidence="2" key="1">
    <citation type="journal article" date="2014" name="Front. Microbiol.">
        <title>High frequency of phylogenetically diverse reductive dehalogenase-homologous genes in deep subseafloor sedimentary metagenomes.</title>
        <authorList>
            <person name="Kawai M."/>
            <person name="Futagami T."/>
            <person name="Toyoda A."/>
            <person name="Takaki Y."/>
            <person name="Nishi S."/>
            <person name="Hori S."/>
            <person name="Arai W."/>
            <person name="Tsubouchi T."/>
            <person name="Morono Y."/>
            <person name="Uchiyama I."/>
            <person name="Ito T."/>
            <person name="Fujiyama A."/>
            <person name="Inagaki F."/>
            <person name="Takami H."/>
        </authorList>
    </citation>
    <scope>NUCLEOTIDE SEQUENCE</scope>
    <source>
        <strain evidence="2">Expedition CK06-06</strain>
    </source>
</reference>
<dbReference type="InterPro" id="IPR036291">
    <property type="entry name" value="NAD(P)-bd_dom_sf"/>
</dbReference>
<accession>X0ZQB8</accession>
<gene>
    <name evidence="2" type="ORF">S01H4_15782</name>
</gene>
<evidence type="ECO:0000259" key="1">
    <source>
        <dbReference type="Pfam" id="PF16363"/>
    </source>
</evidence>
<sequence length="221" mass="24956">MTSVEVVHNLAYMLHKKRYEKLIHFSSSEAYGNAEYIPMDEEHPLKPTTPYGAGKASASLMLQSYHSLFEGEFDASIICPFNIYGPRQNMGSYSAVIPITIRRLLNGEAPVIEGDGRQTRDFTYVSDVVNAAYDLSKCDSAIGKVVNVGQGKDTSIKDLIFQLCTLFKYPFSEIQYAPPRPADVKRMLADISLARELIHYSPRISLKRGLRRTVEWMKHTL</sequence>
<name>X0ZQB8_9ZZZZ</name>
<dbReference type="Gene3D" id="3.40.50.720">
    <property type="entry name" value="NAD(P)-binding Rossmann-like Domain"/>
    <property type="match status" value="1"/>
</dbReference>
<dbReference type="EMBL" id="BART01006917">
    <property type="protein sequence ID" value="GAG71544.1"/>
    <property type="molecule type" value="Genomic_DNA"/>
</dbReference>
<dbReference type="SUPFAM" id="SSF51735">
    <property type="entry name" value="NAD(P)-binding Rossmann-fold domains"/>
    <property type="match status" value="1"/>
</dbReference>
<comment type="caution">
    <text evidence="2">The sequence shown here is derived from an EMBL/GenBank/DDBJ whole genome shotgun (WGS) entry which is preliminary data.</text>
</comment>
<feature type="domain" description="NAD(P)-binding" evidence="1">
    <location>
        <begin position="15"/>
        <end position="213"/>
    </location>
</feature>
<dbReference type="PRINTS" id="PR01713">
    <property type="entry name" value="NUCEPIMERASE"/>
</dbReference>
<dbReference type="PANTHER" id="PTHR43000">
    <property type="entry name" value="DTDP-D-GLUCOSE 4,6-DEHYDRATASE-RELATED"/>
    <property type="match status" value="1"/>
</dbReference>
<dbReference type="AlphaFoldDB" id="X0ZQB8"/>
<dbReference type="InterPro" id="IPR016040">
    <property type="entry name" value="NAD(P)-bd_dom"/>
</dbReference>
<evidence type="ECO:0000313" key="2">
    <source>
        <dbReference type="EMBL" id="GAG71544.1"/>
    </source>
</evidence>
<dbReference type="Gene3D" id="3.90.25.10">
    <property type="entry name" value="UDP-galactose 4-epimerase, domain 1"/>
    <property type="match status" value="1"/>
</dbReference>